<name>A0A392SJ79_9FABA</name>
<keyword evidence="3" id="KW-1185">Reference proteome</keyword>
<evidence type="ECO:0000313" key="3">
    <source>
        <dbReference type="Proteomes" id="UP000265520"/>
    </source>
</evidence>
<dbReference type="Proteomes" id="UP000265520">
    <property type="component" value="Unassembled WGS sequence"/>
</dbReference>
<proteinExistence type="predicted"/>
<feature type="region of interest" description="Disordered" evidence="1">
    <location>
        <begin position="29"/>
        <end position="51"/>
    </location>
</feature>
<protein>
    <submittedName>
        <fullName evidence="2">Wall-associated receptor kinase-like 14-like</fullName>
    </submittedName>
</protein>
<reference evidence="2 3" key="1">
    <citation type="journal article" date="2018" name="Front. Plant Sci.">
        <title>Red Clover (Trifolium pratense) and Zigzag Clover (T. medium) - A Picture of Genomic Similarities and Differences.</title>
        <authorList>
            <person name="Dluhosova J."/>
            <person name="Istvanek J."/>
            <person name="Nedelnik J."/>
            <person name="Repkova J."/>
        </authorList>
    </citation>
    <scope>NUCLEOTIDE SEQUENCE [LARGE SCALE GENOMIC DNA]</scope>
    <source>
        <strain evidence="3">cv. 10/8</strain>
        <tissue evidence="2">Leaf</tissue>
    </source>
</reference>
<dbReference type="GO" id="GO:0016301">
    <property type="term" value="F:kinase activity"/>
    <property type="evidence" value="ECO:0007669"/>
    <property type="project" value="UniProtKB-KW"/>
</dbReference>
<keyword evidence="2" id="KW-0808">Transferase</keyword>
<accession>A0A392SJ79</accession>
<organism evidence="2 3">
    <name type="scientific">Trifolium medium</name>
    <dbReference type="NCBI Taxonomy" id="97028"/>
    <lineage>
        <taxon>Eukaryota</taxon>
        <taxon>Viridiplantae</taxon>
        <taxon>Streptophyta</taxon>
        <taxon>Embryophyta</taxon>
        <taxon>Tracheophyta</taxon>
        <taxon>Spermatophyta</taxon>
        <taxon>Magnoliopsida</taxon>
        <taxon>eudicotyledons</taxon>
        <taxon>Gunneridae</taxon>
        <taxon>Pentapetalae</taxon>
        <taxon>rosids</taxon>
        <taxon>fabids</taxon>
        <taxon>Fabales</taxon>
        <taxon>Fabaceae</taxon>
        <taxon>Papilionoideae</taxon>
        <taxon>50 kb inversion clade</taxon>
        <taxon>NPAAA clade</taxon>
        <taxon>Hologalegina</taxon>
        <taxon>IRL clade</taxon>
        <taxon>Trifolieae</taxon>
        <taxon>Trifolium</taxon>
    </lineage>
</organism>
<sequence>MIEVAEELDHIRRSGWATMEETICMGSSVGSACSSPRNNGNENSVSKNEISIVPQKTNSFLHSIEEVKDSSPVSMH</sequence>
<dbReference type="AlphaFoldDB" id="A0A392SJ79"/>
<keyword evidence="2" id="KW-0675">Receptor</keyword>
<dbReference type="EMBL" id="LXQA010387370">
    <property type="protein sequence ID" value="MCI48502.1"/>
    <property type="molecule type" value="Genomic_DNA"/>
</dbReference>
<keyword evidence="2" id="KW-0418">Kinase</keyword>
<evidence type="ECO:0000256" key="1">
    <source>
        <dbReference type="SAM" id="MobiDB-lite"/>
    </source>
</evidence>
<comment type="caution">
    <text evidence="2">The sequence shown here is derived from an EMBL/GenBank/DDBJ whole genome shotgun (WGS) entry which is preliminary data.</text>
</comment>
<evidence type="ECO:0000313" key="2">
    <source>
        <dbReference type="EMBL" id="MCI48502.1"/>
    </source>
</evidence>
<feature type="non-terminal residue" evidence="2">
    <location>
        <position position="76"/>
    </location>
</feature>